<dbReference type="AlphaFoldDB" id="A0A3P3Z489"/>
<organism evidence="3 4">
    <name type="scientific">Leishmania braziliensis MHOM/BR/75/M2904</name>
    <dbReference type="NCBI Taxonomy" id="420245"/>
    <lineage>
        <taxon>Eukaryota</taxon>
        <taxon>Discoba</taxon>
        <taxon>Euglenozoa</taxon>
        <taxon>Kinetoplastea</taxon>
        <taxon>Metakinetoplastina</taxon>
        <taxon>Trypanosomatida</taxon>
        <taxon>Trypanosomatidae</taxon>
        <taxon>Leishmaniinae</taxon>
        <taxon>Leishmania</taxon>
        <taxon>Leishmania braziliensis species complex</taxon>
    </lineage>
</organism>
<dbReference type="Gene3D" id="3.40.50.300">
    <property type="entry name" value="P-loop containing nucleotide triphosphate hydrolases"/>
    <property type="match status" value="1"/>
</dbReference>
<dbReference type="InterPro" id="IPR027417">
    <property type="entry name" value="P-loop_NTPase"/>
</dbReference>
<feature type="region of interest" description="Disordered" evidence="1">
    <location>
        <begin position="1"/>
        <end position="49"/>
    </location>
</feature>
<evidence type="ECO:0000256" key="2">
    <source>
        <dbReference type="SAM" id="Phobius"/>
    </source>
</evidence>
<evidence type="ECO:0000313" key="4">
    <source>
        <dbReference type="Proteomes" id="UP000319462"/>
    </source>
</evidence>
<dbReference type="PANTHER" id="PTHR34157">
    <property type="entry name" value="TUZIN"/>
    <property type="match status" value="1"/>
</dbReference>
<feature type="transmembrane region" description="Helical" evidence="2">
    <location>
        <begin position="265"/>
        <end position="286"/>
    </location>
</feature>
<name>A0A3P3Z489_LEIBR</name>
<proteinExistence type="predicted"/>
<sequence length="606" mass="67623">MHWSKRCSHRIGAGGATRRLRQSAADGVGGATALPDSAPETGSSPLSSVDAAGIIPGDLSALTARAYLRPPFSGPGAHHIAAGRIRKQLSYDEYVVDMEGAPVSAVAEVSTRVHVQVGRTATNEGRVVGGIVGRVNSNGTLGVLMDNGCFAAQVSQDDLVLVEGRARITLERGYLDMVKWIRDAGVHRRADRERLSSVLYQRGWRVDRLYLLGPSDVHCVSYVKRSVRLLVLERAEWQRDHHAELRALQRERVRERAWRYVIQRYSGFVSANWAALGVLSVFLWNFKSYRRHQRSFQVKRAVSTLTDTDHQYTSSPAEPPQFVERAAEESWARQVLRQPDITHPRIAVVTGLRGCGKSSLLRSAVRKEHRPALFVEVRGGEDTLSCIVKAMKVPNLECCGDHLEFIADTFTKAAKVNGEPPILVLTLREGCELSRVYNESALLASDRRLCHLAYEVALESLTTQNVLLPRLDFYLVPNFTARQALQCTEHAVDATSMLHFIEVVGTNCSDIDELLAAVRHRRVSVVDYIDQKLLRAMRRAEAAWASSETLRAAVKRLAEAEYYVGQQNGPSVLRDAELKGIVLYDPVRDRWMFTHKVYHTAARCCL</sequence>
<keyword evidence="2" id="KW-0472">Membrane</keyword>
<evidence type="ECO:0000313" key="3">
    <source>
        <dbReference type="EMBL" id="SYZ65025.1"/>
    </source>
</evidence>
<dbReference type="Proteomes" id="UP000319462">
    <property type="component" value="Chromosome 20"/>
</dbReference>
<reference evidence="3 4" key="1">
    <citation type="submission" date="2018-09" db="EMBL/GenBank/DDBJ databases">
        <authorList>
            <person name="Peiro R."/>
            <person name="Begona"/>
            <person name="Cbmso G."/>
            <person name="Lopez M."/>
            <person name="Gonzalez S."/>
        </authorList>
    </citation>
    <scope>NUCLEOTIDE SEQUENCE [LARGE SCALE GENOMIC DNA]</scope>
</reference>
<gene>
    <name evidence="3" type="ORF">LBRM2904_20.0560</name>
</gene>
<keyword evidence="2" id="KW-1133">Transmembrane helix</keyword>
<keyword evidence="2" id="KW-0812">Transmembrane</keyword>
<dbReference type="SUPFAM" id="SSF52540">
    <property type="entry name" value="P-loop containing nucleoside triphosphate hydrolases"/>
    <property type="match status" value="1"/>
</dbReference>
<dbReference type="PANTHER" id="PTHR34157:SF2">
    <property type="entry name" value="TUZIN"/>
    <property type="match status" value="1"/>
</dbReference>
<accession>A0A3P3Z489</accession>
<evidence type="ECO:0000256" key="1">
    <source>
        <dbReference type="SAM" id="MobiDB-lite"/>
    </source>
</evidence>
<protein>
    <submittedName>
        <fullName evidence="3">Tuzin</fullName>
    </submittedName>
</protein>
<dbReference type="EMBL" id="LS997619">
    <property type="protein sequence ID" value="SYZ65025.1"/>
    <property type="molecule type" value="Genomic_DNA"/>
</dbReference>